<evidence type="ECO:0000256" key="9">
    <source>
        <dbReference type="ARBA" id="ARBA00023136"/>
    </source>
</evidence>
<evidence type="ECO:0000313" key="14">
    <source>
        <dbReference type="EMBL" id="VGO15158.1"/>
    </source>
</evidence>
<protein>
    <recommendedName>
        <fullName evidence="10">General secretion pathway protein F</fullName>
    </recommendedName>
</protein>
<evidence type="ECO:0000313" key="15">
    <source>
        <dbReference type="Proteomes" id="UP000366872"/>
    </source>
</evidence>
<evidence type="ECO:0000256" key="7">
    <source>
        <dbReference type="ARBA" id="ARBA00022692"/>
    </source>
</evidence>
<dbReference type="PANTHER" id="PTHR30012:SF0">
    <property type="entry name" value="TYPE II SECRETION SYSTEM PROTEIN F-RELATED"/>
    <property type="match status" value="1"/>
</dbReference>
<evidence type="ECO:0000256" key="6">
    <source>
        <dbReference type="ARBA" id="ARBA00022519"/>
    </source>
</evidence>
<dbReference type="PROSITE" id="PS00874">
    <property type="entry name" value="T2SP_F"/>
    <property type="match status" value="1"/>
</dbReference>
<evidence type="ECO:0000256" key="3">
    <source>
        <dbReference type="ARBA" id="ARBA00005745"/>
    </source>
</evidence>
<dbReference type="Proteomes" id="UP000366872">
    <property type="component" value="Unassembled WGS sequence"/>
</dbReference>
<dbReference type="InterPro" id="IPR042094">
    <property type="entry name" value="T2SS_GspF_sf"/>
</dbReference>
<evidence type="ECO:0000256" key="1">
    <source>
        <dbReference type="ARBA" id="ARBA00002684"/>
    </source>
</evidence>
<dbReference type="InterPro" id="IPR001992">
    <property type="entry name" value="T2SS_GspF/T4SS_PilC_CS"/>
</dbReference>
<evidence type="ECO:0000256" key="8">
    <source>
        <dbReference type="ARBA" id="ARBA00022989"/>
    </source>
</evidence>
<dbReference type="Gene3D" id="1.20.81.30">
    <property type="entry name" value="Type II secretion system (T2SS), domain F"/>
    <property type="match status" value="2"/>
</dbReference>
<keyword evidence="4 11" id="KW-0813">Transport</keyword>
<dbReference type="Pfam" id="PF00482">
    <property type="entry name" value="T2SSF"/>
    <property type="match status" value="2"/>
</dbReference>
<keyword evidence="5" id="KW-1003">Cell membrane</keyword>
<dbReference type="AlphaFoldDB" id="A0A6C2U517"/>
<keyword evidence="8 12" id="KW-1133">Transmembrane helix</keyword>
<dbReference type="GO" id="GO:0005886">
    <property type="term" value="C:plasma membrane"/>
    <property type="evidence" value="ECO:0007669"/>
    <property type="project" value="UniProtKB-SubCell"/>
</dbReference>
<comment type="function">
    <text evidence="1">Component of the type II secretion system inner membrane complex required for the energy-dependent secretion of extracellular factors such as proteases and toxins from the periplasm.</text>
</comment>
<evidence type="ECO:0000256" key="11">
    <source>
        <dbReference type="RuleBase" id="RU003923"/>
    </source>
</evidence>
<dbReference type="RefSeq" id="WP_136080753.1">
    <property type="nucleotide sequence ID" value="NZ_CAAHFG010000002.1"/>
</dbReference>
<dbReference type="FunFam" id="1.20.81.30:FF:000001">
    <property type="entry name" value="Type II secretion system protein F"/>
    <property type="match status" value="2"/>
</dbReference>
<comment type="similarity">
    <text evidence="3 11">Belongs to the GSP F family.</text>
</comment>
<feature type="domain" description="Type II secretion system protein GspF" evidence="13">
    <location>
        <begin position="71"/>
        <end position="193"/>
    </location>
</feature>
<keyword evidence="7 11" id="KW-0812">Transmembrane</keyword>
<evidence type="ECO:0000256" key="12">
    <source>
        <dbReference type="SAM" id="Phobius"/>
    </source>
</evidence>
<dbReference type="GO" id="GO:0015628">
    <property type="term" value="P:protein secretion by the type II secretion system"/>
    <property type="evidence" value="ECO:0007669"/>
    <property type="project" value="TreeGrafter"/>
</dbReference>
<gene>
    <name evidence="14" type="primary">epsF_3</name>
    <name evidence="14" type="ORF">PDESU_03740</name>
</gene>
<dbReference type="InterPro" id="IPR003004">
    <property type="entry name" value="GspF/PilC"/>
</dbReference>
<name>A0A6C2U517_PONDE</name>
<evidence type="ECO:0000256" key="4">
    <source>
        <dbReference type="ARBA" id="ARBA00022448"/>
    </source>
</evidence>
<evidence type="ECO:0000256" key="10">
    <source>
        <dbReference type="ARBA" id="ARBA00030750"/>
    </source>
</evidence>
<feature type="transmembrane region" description="Helical" evidence="12">
    <location>
        <begin position="223"/>
        <end position="241"/>
    </location>
</feature>
<keyword evidence="6" id="KW-0997">Cell inner membrane</keyword>
<organism evidence="14 15">
    <name type="scientific">Pontiella desulfatans</name>
    <dbReference type="NCBI Taxonomy" id="2750659"/>
    <lineage>
        <taxon>Bacteria</taxon>
        <taxon>Pseudomonadati</taxon>
        <taxon>Kiritimatiellota</taxon>
        <taxon>Kiritimatiellia</taxon>
        <taxon>Kiritimatiellales</taxon>
        <taxon>Pontiellaceae</taxon>
        <taxon>Pontiella</taxon>
    </lineage>
</organism>
<accession>A0A6C2U517</accession>
<keyword evidence="15" id="KW-1185">Reference proteome</keyword>
<feature type="domain" description="Type II secretion system protein GspF" evidence="13">
    <location>
        <begin position="273"/>
        <end position="393"/>
    </location>
</feature>
<dbReference type="EMBL" id="CAAHFG010000002">
    <property type="protein sequence ID" value="VGO15158.1"/>
    <property type="molecule type" value="Genomic_DNA"/>
</dbReference>
<comment type="subcellular location">
    <subcellularLocation>
        <location evidence="2">Cell inner membrane</location>
        <topology evidence="2">Multi-pass membrane protein</topology>
    </subcellularLocation>
    <subcellularLocation>
        <location evidence="11">Cell membrane</location>
        <topology evidence="11">Multi-pass membrane protein</topology>
    </subcellularLocation>
</comment>
<proteinExistence type="inferred from homology"/>
<dbReference type="PANTHER" id="PTHR30012">
    <property type="entry name" value="GENERAL SECRETION PATHWAY PROTEIN"/>
    <property type="match status" value="1"/>
</dbReference>
<evidence type="ECO:0000256" key="2">
    <source>
        <dbReference type="ARBA" id="ARBA00004429"/>
    </source>
</evidence>
<feature type="transmembrane region" description="Helical" evidence="12">
    <location>
        <begin position="376"/>
        <end position="397"/>
    </location>
</feature>
<evidence type="ECO:0000259" key="13">
    <source>
        <dbReference type="Pfam" id="PF00482"/>
    </source>
</evidence>
<sequence length="404" mass="44344">MTKFSYKAVTAEGESRTGFIEAPTETRAIQQLQRQRLVVLKVVRADALEGNGNAATAFGKRITVQQLMEFSSETSALLDARIPLEQALKTQADLCPHPRFKEVLTEVWKDVTGGASFADALSRHPKVFERFYSNMVRGGEASGSLDLIMRRIATLLERRQKVRSKVVTAMIYPSLLLIMGIAVVAIMMVFVIPKLIEMFEDSGEMLPASTRALIGLSGFCREYWWLGPLLVVLIAGLFKFWTRSEEGRVAWGTKVLRIPILGGLLAEAETSRFCRMLSALLEGQVPILQAISITGGTLGNAALQKLMRRVYEQVQGGKPMGAILQNDPLFPELAARMVSMGEDSGELGTMLNKVADRYEEKVSASTDRFVSVLEPAFIVVLAVIVGFIVVAMMQGIMAMSTSAS</sequence>
<keyword evidence="9 12" id="KW-0472">Membrane</keyword>
<reference evidence="14 15" key="1">
    <citation type="submission" date="2019-04" db="EMBL/GenBank/DDBJ databases">
        <authorList>
            <person name="Van Vliet M D."/>
        </authorList>
    </citation>
    <scope>NUCLEOTIDE SEQUENCE [LARGE SCALE GENOMIC DNA]</scope>
    <source>
        <strain evidence="14 15">F1</strain>
    </source>
</reference>
<feature type="transmembrane region" description="Helical" evidence="12">
    <location>
        <begin position="166"/>
        <end position="192"/>
    </location>
</feature>
<dbReference type="InterPro" id="IPR018076">
    <property type="entry name" value="T2SS_GspF_dom"/>
</dbReference>
<evidence type="ECO:0000256" key="5">
    <source>
        <dbReference type="ARBA" id="ARBA00022475"/>
    </source>
</evidence>